<dbReference type="Proteomes" id="UP000887159">
    <property type="component" value="Unassembled WGS sequence"/>
</dbReference>
<evidence type="ECO:0000313" key="2">
    <source>
        <dbReference type="EMBL" id="GFY10650.1"/>
    </source>
</evidence>
<evidence type="ECO:0000313" key="3">
    <source>
        <dbReference type="Proteomes" id="UP000887159"/>
    </source>
</evidence>
<accession>A0A8X6SGA5</accession>
<protein>
    <submittedName>
        <fullName evidence="2">Uncharacterized protein</fullName>
    </submittedName>
</protein>
<gene>
    <name evidence="2" type="ORF">TNCV_2194711</name>
</gene>
<keyword evidence="1" id="KW-0732">Signal</keyword>
<organism evidence="2 3">
    <name type="scientific">Trichonephila clavipes</name>
    <name type="common">Golden silk orbweaver</name>
    <name type="synonym">Nephila clavipes</name>
    <dbReference type="NCBI Taxonomy" id="2585209"/>
    <lineage>
        <taxon>Eukaryota</taxon>
        <taxon>Metazoa</taxon>
        <taxon>Ecdysozoa</taxon>
        <taxon>Arthropoda</taxon>
        <taxon>Chelicerata</taxon>
        <taxon>Arachnida</taxon>
        <taxon>Araneae</taxon>
        <taxon>Araneomorphae</taxon>
        <taxon>Entelegynae</taxon>
        <taxon>Araneoidea</taxon>
        <taxon>Nephilidae</taxon>
        <taxon>Trichonephila</taxon>
    </lineage>
</organism>
<keyword evidence="3" id="KW-1185">Reference proteome</keyword>
<evidence type="ECO:0000256" key="1">
    <source>
        <dbReference type="SAM" id="SignalP"/>
    </source>
</evidence>
<reference evidence="2" key="1">
    <citation type="submission" date="2020-08" db="EMBL/GenBank/DDBJ databases">
        <title>Multicomponent nature underlies the extraordinary mechanical properties of spider dragline silk.</title>
        <authorList>
            <person name="Kono N."/>
            <person name="Nakamura H."/>
            <person name="Mori M."/>
            <person name="Yoshida Y."/>
            <person name="Ohtoshi R."/>
            <person name="Malay A.D."/>
            <person name="Moran D.A.P."/>
            <person name="Tomita M."/>
            <person name="Numata K."/>
            <person name="Arakawa K."/>
        </authorList>
    </citation>
    <scope>NUCLEOTIDE SEQUENCE</scope>
</reference>
<feature type="signal peptide" evidence="1">
    <location>
        <begin position="1"/>
        <end position="17"/>
    </location>
</feature>
<feature type="chain" id="PRO_5036465985" evidence="1">
    <location>
        <begin position="18"/>
        <end position="124"/>
    </location>
</feature>
<sequence length="124" mass="13675">MKFFDLVVVAWWSRACGRRVMSSSPSNACKGLMHIKSVGGLSPSLTLIVVSEYRGRCEKLLGFINIRTINNTGAIGGMPKGTELSRKELAKDLVVLNHVQVPKRKPEPAPHLQTITSFLRVDSE</sequence>
<dbReference type="EMBL" id="BMAU01021300">
    <property type="protein sequence ID" value="GFY10650.1"/>
    <property type="molecule type" value="Genomic_DNA"/>
</dbReference>
<dbReference type="AlphaFoldDB" id="A0A8X6SGA5"/>
<proteinExistence type="predicted"/>
<name>A0A8X6SGA5_TRICX</name>
<comment type="caution">
    <text evidence="2">The sequence shown here is derived from an EMBL/GenBank/DDBJ whole genome shotgun (WGS) entry which is preliminary data.</text>
</comment>